<feature type="domain" description="Fido" evidence="8">
    <location>
        <begin position="99"/>
        <end position="252"/>
    </location>
</feature>
<reference evidence="9 10" key="1">
    <citation type="submission" date="2014-09" db="EMBL/GenBank/DDBJ databases">
        <title>Alistipes sp. 627, sp. nov., a novel member of the family Rikenellaceae isolated from human faeces.</title>
        <authorList>
            <person name="Shkoporov A.N."/>
            <person name="Chaplin A.V."/>
            <person name="Motuzova O.V."/>
            <person name="Kafarskaia L.I."/>
            <person name="Khokhlova E.V."/>
            <person name="Efimov B.A."/>
        </authorList>
    </citation>
    <scope>NUCLEOTIDE SEQUENCE [LARGE SCALE GENOMIC DNA]</scope>
    <source>
        <strain evidence="9 10">627</strain>
    </source>
</reference>
<dbReference type="Pfam" id="PF21247">
    <property type="entry name" value="Fic-like_C"/>
    <property type="match status" value="1"/>
</dbReference>
<organism evidence="9 10">
    <name type="scientific">Alistipes inops</name>
    <dbReference type="NCBI Taxonomy" id="1501391"/>
    <lineage>
        <taxon>Bacteria</taxon>
        <taxon>Pseudomonadati</taxon>
        <taxon>Bacteroidota</taxon>
        <taxon>Bacteroidia</taxon>
        <taxon>Bacteroidales</taxon>
        <taxon>Rikenellaceae</taxon>
        <taxon>Alistipes</taxon>
    </lineage>
</organism>
<dbReference type="Gene3D" id="1.10.3290.10">
    <property type="entry name" value="Fido-like domain"/>
    <property type="match status" value="1"/>
</dbReference>
<dbReference type="InterPro" id="IPR049514">
    <property type="entry name" value="Fic-like_C"/>
</dbReference>
<protein>
    <recommendedName>
        <fullName evidence="5">protein adenylyltransferase</fullName>
        <ecNumber evidence="5">2.7.7.108</ecNumber>
    </recommendedName>
</protein>
<gene>
    <name evidence="9" type="ORF">LG35_09855</name>
</gene>
<evidence type="ECO:0000256" key="7">
    <source>
        <dbReference type="ARBA" id="ARBA00048696"/>
    </source>
</evidence>
<accession>A0ABR4YGW1</accession>
<evidence type="ECO:0000313" key="10">
    <source>
        <dbReference type="Proteomes" id="UP000030889"/>
    </source>
</evidence>
<evidence type="ECO:0000256" key="1">
    <source>
        <dbReference type="ARBA" id="ARBA00022679"/>
    </source>
</evidence>
<dbReference type="RefSeq" id="WP_035474381.1">
    <property type="nucleotide sequence ID" value="NZ_JRGF01000022.1"/>
</dbReference>
<name>A0ABR4YGW1_9BACT</name>
<dbReference type="Proteomes" id="UP000030889">
    <property type="component" value="Unassembled WGS sequence"/>
</dbReference>
<evidence type="ECO:0000256" key="3">
    <source>
        <dbReference type="ARBA" id="ARBA00022741"/>
    </source>
</evidence>
<dbReference type="SUPFAM" id="SSF140931">
    <property type="entry name" value="Fic-like"/>
    <property type="match status" value="1"/>
</dbReference>
<evidence type="ECO:0000313" key="9">
    <source>
        <dbReference type="EMBL" id="KHE40519.1"/>
    </source>
</evidence>
<dbReference type="PANTHER" id="PTHR39560">
    <property type="entry name" value="PROTEIN ADENYLYLTRANSFERASE FIC-RELATED"/>
    <property type="match status" value="1"/>
</dbReference>
<keyword evidence="2" id="KW-0548">Nucleotidyltransferase</keyword>
<dbReference type="Pfam" id="PF02661">
    <property type="entry name" value="Fic"/>
    <property type="match status" value="1"/>
</dbReference>
<dbReference type="EC" id="2.7.7.108" evidence="5"/>
<evidence type="ECO:0000256" key="2">
    <source>
        <dbReference type="ARBA" id="ARBA00022695"/>
    </source>
</evidence>
<keyword evidence="1" id="KW-0808">Transferase</keyword>
<dbReference type="InterPro" id="IPR033788">
    <property type="entry name" value="VbhA-like"/>
</dbReference>
<evidence type="ECO:0000259" key="8">
    <source>
        <dbReference type="PROSITE" id="PS51459"/>
    </source>
</evidence>
<evidence type="ECO:0000256" key="4">
    <source>
        <dbReference type="ARBA" id="ARBA00022840"/>
    </source>
</evidence>
<dbReference type="CDD" id="cd11586">
    <property type="entry name" value="VbhA_like"/>
    <property type="match status" value="1"/>
</dbReference>
<dbReference type="InterPro" id="IPR036597">
    <property type="entry name" value="Fido-like_dom_sf"/>
</dbReference>
<dbReference type="PROSITE" id="PS51459">
    <property type="entry name" value="FIDO"/>
    <property type="match status" value="1"/>
</dbReference>
<comment type="caution">
    <text evidence="9">The sequence shown here is derived from an EMBL/GenBank/DDBJ whole genome shotgun (WGS) entry which is preliminary data.</text>
</comment>
<keyword evidence="4" id="KW-0067">ATP-binding</keyword>
<sequence>MINFDEYMRQCEPQKREKGYAWQTAIGLQAVDGLKPSDYLIETARKDIEGEITIDEAEQLIKSYYQSKETRTPEDAETHEADTASTNIRRLLTEKTFAFTLVGLTSIHRRIFDGVFKFAGQIRDYNITKKEWVLRGDTVLYVSAPDIRKAIEYDLEQERQFDYSKVDRNSLVNHIAQFVSGLWQIHPFGEGNTRTTAVFTILYLRSMGFDVTNDLFANHSWYFRNALVRANYQNVQKGIMRNSEYLERFFRNLLLGETNELRNRYMVINAPEELVTEQAQHNDRTSTEQPTVQVTEQVRTLLLTLSNEQLSLKGLMEKIGLKHRPTFVENYITPALKAGILKVLYPDKPNHPRQKYLLTAKGLALYNEIKAKQ</sequence>
<proteinExistence type="predicted"/>
<comment type="catalytic activity">
    <reaction evidence="7">
        <text>L-tyrosyl-[protein] + ATP = O-(5'-adenylyl)-L-tyrosyl-[protein] + diphosphate</text>
        <dbReference type="Rhea" id="RHEA:54288"/>
        <dbReference type="Rhea" id="RHEA-COMP:10136"/>
        <dbReference type="Rhea" id="RHEA-COMP:13846"/>
        <dbReference type="ChEBI" id="CHEBI:30616"/>
        <dbReference type="ChEBI" id="CHEBI:33019"/>
        <dbReference type="ChEBI" id="CHEBI:46858"/>
        <dbReference type="ChEBI" id="CHEBI:83624"/>
        <dbReference type="EC" id="2.7.7.108"/>
    </reaction>
</comment>
<dbReference type="PANTHER" id="PTHR39560:SF1">
    <property type="entry name" value="PROTEIN ADENYLYLTRANSFERASE FIC-RELATED"/>
    <property type="match status" value="1"/>
</dbReference>
<evidence type="ECO:0000256" key="6">
    <source>
        <dbReference type="ARBA" id="ARBA00047939"/>
    </source>
</evidence>
<comment type="catalytic activity">
    <reaction evidence="6">
        <text>L-threonyl-[protein] + ATP = 3-O-(5'-adenylyl)-L-threonyl-[protein] + diphosphate</text>
        <dbReference type="Rhea" id="RHEA:54292"/>
        <dbReference type="Rhea" id="RHEA-COMP:11060"/>
        <dbReference type="Rhea" id="RHEA-COMP:13847"/>
        <dbReference type="ChEBI" id="CHEBI:30013"/>
        <dbReference type="ChEBI" id="CHEBI:30616"/>
        <dbReference type="ChEBI" id="CHEBI:33019"/>
        <dbReference type="ChEBI" id="CHEBI:138113"/>
        <dbReference type="EC" id="2.7.7.108"/>
    </reaction>
</comment>
<evidence type="ECO:0000256" key="5">
    <source>
        <dbReference type="ARBA" id="ARBA00034531"/>
    </source>
</evidence>
<dbReference type="EMBL" id="JRGF01000022">
    <property type="protein sequence ID" value="KHE40519.1"/>
    <property type="molecule type" value="Genomic_DNA"/>
</dbReference>
<keyword evidence="10" id="KW-1185">Reference proteome</keyword>
<dbReference type="InterPro" id="IPR003812">
    <property type="entry name" value="Fido"/>
</dbReference>
<keyword evidence="3" id="KW-0547">Nucleotide-binding</keyword>